<reference evidence="2 3" key="1">
    <citation type="submission" date="2017-02" db="EMBL/GenBank/DDBJ databases">
        <title>Genome sequence of the nitrite-oxidizing bacterium Nitrobacter vulgaris strain Ab1.</title>
        <authorList>
            <person name="Mellbye B.L."/>
            <person name="Davis E.W."/>
            <person name="Spieck E."/>
            <person name="Chang J.H."/>
            <person name="Bottomley P.J."/>
            <person name="Sayavedra-Soto L.A."/>
        </authorList>
    </citation>
    <scope>NUCLEOTIDE SEQUENCE [LARGE SCALE GENOMIC DNA]</scope>
    <source>
        <strain evidence="2 3">Ab1</strain>
    </source>
</reference>
<feature type="transmembrane region" description="Helical" evidence="1">
    <location>
        <begin position="405"/>
        <end position="427"/>
    </location>
</feature>
<proteinExistence type="predicted"/>
<protein>
    <recommendedName>
        <fullName evidence="4">Glycosyltransferase RgtA/B/C/D-like domain-containing protein</fullName>
    </recommendedName>
</protein>
<comment type="caution">
    <text evidence="2">The sequence shown here is derived from an EMBL/GenBank/DDBJ whole genome shotgun (WGS) entry which is preliminary data.</text>
</comment>
<keyword evidence="1" id="KW-1133">Transmembrane helix</keyword>
<feature type="transmembrane region" description="Helical" evidence="1">
    <location>
        <begin position="433"/>
        <end position="454"/>
    </location>
</feature>
<feature type="transmembrane region" description="Helical" evidence="1">
    <location>
        <begin position="163"/>
        <end position="193"/>
    </location>
</feature>
<keyword evidence="3" id="KW-1185">Reference proteome</keyword>
<keyword evidence="1" id="KW-0812">Transmembrane</keyword>
<evidence type="ECO:0008006" key="4">
    <source>
        <dbReference type="Google" id="ProtNLM"/>
    </source>
</evidence>
<accession>A0A1V4HXI4</accession>
<evidence type="ECO:0000313" key="3">
    <source>
        <dbReference type="Proteomes" id="UP000189940"/>
    </source>
</evidence>
<keyword evidence="1" id="KW-0472">Membrane</keyword>
<feature type="transmembrane region" description="Helical" evidence="1">
    <location>
        <begin position="376"/>
        <end position="398"/>
    </location>
</feature>
<sequence length="473" mass="52089">MRRPPENTSISTPVLHTRDAEIPWGWIAAVVIPVLLLAPAIWNGYPLLQYDTGGYLARWYEGHLEISRSNAYGIYLHLGQGSYFWINLVCQALLTLWILHLTLRVLNMAQPLRLLAIALILITATALPWLASMLLTDIFAGLAVLALYILVVHNGKLSIVEKISLFLFTSFAAASHTATFGVLLGLCCAGWIVKPLLGPRLQITGLVQGSLTILAGAAMLLAANVFLTGRLAWTPGGASVSFGRMMQDGIVARYLNDHCDKIKLKLCPYRNQLPATADDFLWGNDTIFDKLGRFEGMNGEMEFIATHALVAYPLWQAEAAAEATAEQLVEVSTGEGNTGWIPHTYGIIERYLPEQVKAMRAAQQQHWNIKFTAINWIHVPVALASMLLLAAIALTALWRRRIDDVELLAATVCVALLGNAFICGVISGPHDRYGARMVWIATFVVLIAAARFLASRYGWLHGRRDRNLSTPSL</sequence>
<feature type="transmembrane region" description="Helical" evidence="1">
    <location>
        <begin position="21"/>
        <end position="42"/>
    </location>
</feature>
<dbReference type="Proteomes" id="UP000189940">
    <property type="component" value="Unassembled WGS sequence"/>
</dbReference>
<dbReference type="AlphaFoldDB" id="A0A1V4HXI4"/>
<dbReference type="EMBL" id="MWPQ01000042">
    <property type="protein sequence ID" value="OPH82701.1"/>
    <property type="molecule type" value="Genomic_DNA"/>
</dbReference>
<gene>
    <name evidence="2" type="ORF">B2M20_11520</name>
</gene>
<evidence type="ECO:0000256" key="1">
    <source>
        <dbReference type="SAM" id="Phobius"/>
    </source>
</evidence>
<organism evidence="2 3">
    <name type="scientific">Nitrobacter vulgaris</name>
    <dbReference type="NCBI Taxonomy" id="29421"/>
    <lineage>
        <taxon>Bacteria</taxon>
        <taxon>Pseudomonadati</taxon>
        <taxon>Pseudomonadota</taxon>
        <taxon>Alphaproteobacteria</taxon>
        <taxon>Hyphomicrobiales</taxon>
        <taxon>Nitrobacteraceae</taxon>
        <taxon>Nitrobacter</taxon>
    </lineage>
</organism>
<feature type="transmembrane region" description="Helical" evidence="1">
    <location>
        <begin position="118"/>
        <end position="151"/>
    </location>
</feature>
<feature type="transmembrane region" description="Helical" evidence="1">
    <location>
        <begin position="83"/>
        <end position="106"/>
    </location>
</feature>
<dbReference type="RefSeq" id="WP_079447201.1">
    <property type="nucleotide sequence ID" value="NZ_MWPQ01000042.1"/>
</dbReference>
<name>A0A1V4HXI4_NITVU</name>
<dbReference type="STRING" id="29421.B2M20_11520"/>
<evidence type="ECO:0000313" key="2">
    <source>
        <dbReference type="EMBL" id="OPH82701.1"/>
    </source>
</evidence>
<feature type="transmembrane region" description="Helical" evidence="1">
    <location>
        <begin position="205"/>
        <end position="227"/>
    </location>
</feature>